<dbReference type="Gene3D" id="3.90.550.10">
    <property type="entry name" value="Spore Coat Polysaccharide Biosynthesis Protein SpsA, Chain A"/>
    <property type="match status" value="1"/>
</dbReference>
<dbReference type="AlphaFoldDB" id="A0A553E584"/>
<sequence>MKKISIIIVTYNSLDLIQDCIDSIFNFSDVLQEQIEIIVVDNSDDVASFALFELIKKRYSDSVLLLKNKTNLGYGHGNNLGINASTGTIVCVMNPDVRFTEPLLKDVFQKFESNQKLGLLGYKQMGGKNLSFYLKPENQWSIFSSGIVKLFNRINFFNSNNFYLSGAFVFLDKSKFSLIGKFDENIFLHYEEPDIANRFLKKGYDIYFSRQKKYQHLIGERKTVSDFTIKVQSQSLKYYLEKFNIDKRGFCNQKKIEYQLKISIARLIKDHERVANFENELKNILEILKD</sequence>
<keyword evidence="3" id="KW-1185">Reference proteome</keyword>
<name>A0A553E584_9FLAO</name>
<dbReference type="GO" id="GO:0016740">
    <property type="term" value="F:transferase activity"/>
    <property type="evidence" value="ECO:0007669"/>
    <property type="project" value="UniProtKB-KW"/>
</dbReference>
<dbReference type="EMBL" id="VJZT01000006">
    <property type="protein sequence ID" value="TRX40135.1"/>
    <property type="molecule type" value="Genomic_DNA"/>
</dbReference>
<dbReference type="PANTHER" id="PTHR43179:SF7">
    <property type="entry name" value="RHAMNOSYLTRANSFERASE WBBL"/>
    <property type="match status" value="1"/>
</dbReference>
<feature type="domain" description="Glycosyltransferase 2-like" evidence="1">
    <location>
        <begin position="5"/>
        <end position="173"/>
    </location>
</feature>
<keyword evidence="2" id="KW-0808">Transferase</keyword>
<dbReference type="InterPro" id="IPR029044">
    <property type="entry name" value="Nucleotide-diphossugar_trans"/>
</dbReference>
<gene>
    <name evidence="2" type="ORF">FNW21_07980</name>
</gene>
<evidence type="ECO:0000313" key="3">
    <source>
        <dbReference type="Proteomes" id="UP000316371"/>
    </source>
</evidence>
<dbReference type="OrthoDB" id="9771846at2"/>
<protein>
    <submittedName>
        <fullName evidence="2">Glycosyltransferase</fullName>
    </submittedName>
</protein>
<comment type="caution">
    <text evidence="2">The sequence shown here is derived from an EMBL/GenBank/DDBJ whole genome shotgun (WGS) entry which is preliminary data.</text>
</comment>
<reference evidence="2 3" key="1">
    <citation type="submission" date="2019-07" db="EMBL/GenBank/DDBJ databases">
        <title>Novel species of Flavobacterium.</title>
        <authorList>
            <person name="Liu Q."/>
            <person name="Xin Y.-H."/>
        </authorList>
    </citation>
    <scope>NUCLEOTIDE SEQUENCE [LARGE SCALE GENOMIC DNA]</scope>
    <source>
        <strain evidence="2 3">LB1R34</strain>
    </source>
</reference>
<organism evidence="2 3">
    <name type="scientific">Flavobacterium restrictum</name>
    <dbReference type="NCBI Taxonomy" id="2594428"/>
    <lineage>
        <taxon>Bacteria</taxon>
        <taxon>Pseudomonadati</taxon>
        <taxon>Bacteroidota</taxon>
        <taxon>Flavobacteriia</taxon>
        <taxon>Flavobacteriales</taxon>
        <taxon>Flavobacteriaceae</taxon>
        <taxon>Flavobacterium</taxon>
    </lineage>
</organism>
<dbReference type="Proteomes" id="UP000316371">
    <property type="component" value="Unassembled WGS sequence"/>
</dbReference>
<evidence type="ECO:0000313" key="2">
    <source>
        <dbReference type="EMBL" id="TRX40135.1"/>
    </source>
</evidence>
<dbReference type="Pfam" id="PF00535">
    <property type="entry name" value="Glycos_transf_2"/>
    <property type="match status" value="1"/>
</dbReference>
<dbReference type="PANTHER" id="PTHR43179">
    <property type="entry name" value="RHAMNOSYLTRANSFERASE WBBL"/>
    <property type="match status" value="1"/>
</dbReference>
<dbReference type="InterPro" id="IPR001173">
    <property type="entry name" value="Glyco_trans_2-like"/>
</dbReference>
<dbReference type="RefSeq" id="WP_144256202.1">
    <property type="nucleotide sequence ID" value="NZ_VJZT01000006.1"/>
</dbReference>
<dbReference type="SUPFAM" id="SSF53448">
    <property type="entry name" value="Nucleotide-diphospho-sugar transferases"/>
    <property type="match status" value="1"/>
</dbReference>
<evidence type="ECO:0000259" key="1">
    <source>
        <dbReference type="Pfam" id="PF00535"/>
    </source>
</evidence>
<proteinExistence type="predicted"/>
<accession>A0A553E584</accession>